<gene>
    <name evidence="1" type="ORF">COW83_04645</name>
</gene>
<proteinExistence type="predicted"/>
<comment type="caution">
    <text evidence="1">The sequence shown here is derived from an EMBL/GenBank/DDBJ whole genome shotgun (WGS) entry which is preliminary data.</text>
</comment>
<accession>A0A2H0DT49</accession>
<evidence type="ECO:0000313" key="1">
    <source>
        <dbReference type="EMBL" id="PIP85342.1"/>
    </source>
</evidence>
<dbReference type="Proteomes" id="UP000231136">
    <property type="component" value="Unassembled WGS sequence"/>
</dbReference>
<protein>
    <recommendedName>
        <fullName evidence="3">Recombinase zinc beta ribbon domain-containing protein</fullName>
    </recommendedName>
</protein>
<dbReference type="EMBL" id="PCTR01000137">
    <property type="protein sequence ID" value="PIP85342.1"/>
    <property type="molecule type" value="Genomic_DNA"/>
</dbReference>
<dbReference type="AlphaFoldDB" id="A0A2H0DT49"/>
<evidence type="ECO:0008006" key="3">
    <source>
        <dbReference type="Google" id="ProtNLM"/>
    </source>
</evidence>
<name>A0A2H0DT49_9BACT</name>
<reference evidence="1 2" key="1">
    <citation type="submission" date="2017-09" db="EMBL/GenBank/DDBJ databases">
        <title>Depth-based differentiation of microbial function through sediment-hosted aquifers and enrichment of novel symbionts in the deep terrestrial subsurface.</title>
        <authorList>
            <person name="Probst A.J."/>
            <person name="Ladd B."/>
            <person name="Jarett J.K."/>
            <person name="Geller-Mcgrath D.E."/>
            <person name="Sieber C.M."/>
            <person name="Emerson J.B."/>
            <person name="Anantharaman K."/>
            <person name="Thomas B.C."/>
            <person name="Malmstrom R."/>
            <person name="Stieglmeier M."/>
            <person name="Klingl A."/>
            <person name="Woyke T."/>
            <person name="Ryan C.M."/>
            <person name="Banfield J.F."/>
        </authorList>
    </citation>
    <scope>NUCLEOTIDE SEQUENCE [LARGE SCALE GENOMIC DNA]</scope>
    <source>
        <strain evidence="1">CG22_combo_CG10-13_8_21_14_all_43_12</strain>
    </source>
</reference>
<sequence length="76" mass="9066">MAQRVLRSKAKKQKFKNNYWWMGLLKCWKCGGSITAEVKQRERTDGSFRFHEYARCTKKKGECSEKYVKVEDPRNS</sequence>
<evidence type="ECO:0000313" key="2">
    <source>
        <dbReference type="Proteomes" id="UP000231136"/>
    </source>
</evidence>
<organism evidence="1 2">
    <name type="scientific">Candidatus Collierbacteria bacterium CG22_combo_CG10-13_8_21_14_all_43_12</name>
    <dbReference type="NCBI Taxonomy" id="1974537"/>
    <lineage>
        <taxon>Bacteria</taxon>
        <taxon>Candidatus Collieribacteriota</taxon>
    </lineage>
</organism>